<gene>
    <name evidence="2" type="ORF">FIBSPDRAFT_893216</name>
</gene>
<sequence>MWAPPNYEWDLEKAGFQTQLLSTLGTSSARHKKLNILIKIPLPTILLFLLYLKRHTVRLDEVDVKCQTRDLITEIRGPRQVLSSSSSAAPSSVHPLPKLNANNNALNLSNTGNINNLSGINSHISSTSNHVPSLTANTPPNTIGSPDTGGQVQPGQKDYPAVWMHNMESHFADQHQTYTLQDSQLPHDFKMLLNISTFKQLELHIPESSHHTPVVPLEESARGAPTPKQPQLDTAESSVGKRKRVQSQIYTYLPLDTLATSL</sequence>
<evidence type="ECO:0000256" key="1">
    <source>
        <dbReference type="SAM" id="MobiDB-lite"/>
    </source>
</evidence>
<protein>
    <submittedName>
        <fullName evidence="2">Uncharacterized protein</fullName>
    </submittedName>
</protein>
<dbReference type="AlphaFoldDB" id="A0A166HFP8"/>
<dbReference type="EMBL" id="KV417569">
    <property type="protein sequence ID" value="KZP18814.1"/>
    <property type="molecule type" value="Genomic_DNA"/>
</dbReference>
<accession>A0A166HFP8</accession>
<proteinExistence type="predicted"/>
<feature type="region of interest" description="Disordered" evidence="1">
    <location>
        <begin position="211"/>
        <end position="240"/>
    </location>
</feature>
<evidence type="ECO:0000313" key="2">
    <source>
        <dbReference type="EMBL" id="KZP18814.1"/>
    </source>
</evidence>
<reference evidence="2 3" key="1">
    <citation type="journal article" date="2016" name="Mol. Biol. Evol.">
        <title>Comparative Genomics of Early-Diverging Mushroom-Forming Fungi Provides Insights into the Origins of Lignocellulose Decay Capabilities.</title>
        <authorList>
            <person name="Nagy L.G."/>
            <person name="Riley R."/>
            <person name="Tritt A."/>
            <person name="Adam C."/>
            <person name="Daum C."/>
            <person name="Floudas D."/>
            <person name="Sun H."/>
            <person name="Yadav J.S."/>
            <person name="Pangilinan J."/>
            <person name="Larsson K.H."/>
            <person name="Matsuura K."/>
            <person name="Barry K."/>
            <person name="Labutti K."/>
            <person name="Kuo R."/>
            <person name="Ohm R.A."/>
            <person name="Bhattacharya S.S."/>
            <person name="Shirouzu T."/>
            <person name="Yoshinaga Y."/>
            <person name="Martin F.M."/>
            <person name="Grigoriev I.V."/>
            <person name="Hibbett D.S."/>
        </authorList>
    </citation>
    <scope>NUCLEOTIDE SEQUENCE [LARGE SCALE GENOMIC DNA]</scope>
    <source>
        <strain evidence="2 3">CBS 109695</strain>
    </source>
</reference>
<keyword evidence="3" id="KW-1185">Reference proteome</keyword>
<name>A0A166HFP8_9AGAM</name>
<dbReference type="Proteomes" id="UP000076532">
    <property type="component" value="Unassembled WGS sequence"/>
</dbReference>
<organism evidence="2 3">
    <name type="scientific">Athelia psychrophila</name>
    <dbReference type="NCBI Taxonomy" id="1759441"/>
    <lineage>
        <taxon>Eukaryota</taxon>
        <taxon>Fungi</taxon>
        <taxon>Dikarya</taxon>
        <taxon>Basidiomycota</taxon>
        <taxon>Agaricomycotina</taxon>
        <taxon>Agaricomycetes</taxon>
        <taxon>Agaricomycetidae</taxon>
        <taxon>Atheliales</taxon>
        <taxon>Atheliaceae</taxon>
        <taxon>Athelia</taxon>
    </lineage>
</organism>
<evidence type="ECO:0000313" key="3">
    <source>
        <dbReference type="Proteomes" id="UP000076532"/>
    </source>
</evidence>